<name>S4N4A8_9ACTN</name>
<dbReference type="HOGENOM" id="CLU_2792006_0_0_11"/>
<reference evidence="2 3" key="1">
    <citation type="submission" date="2013-02" db="EMBL/GenBank/DDBJ databases">
        <title>Draft Genome Sequence of Streptomyces afghaniensis, Which Produces Compounds of the Julimycin B-Complex.</title>
        <authorList>
            <person name="Gruening B.A."/>
            <person name="Praeg A."/>
            <person name="Erxleben A."/>
            <person name="Guenther S."/>
            <person name="Fiedler H.-P."/>
            <person name="Goodfellow M."/>
            <person name="Mueller M."/>
        </authorList>
    </citation>
    <scope>NUCLEOTIDE SEQUENCE [LARGE SCALE GENOMIC DNA]</scope>
    <source>
        <strain evidence="2 3">772</strain>
    </source>
</reference>
<gene>
    <name evidence="2" type="ORF">STAFG_0097</name>
</gene>
<dbReference type="EMBL" id="AOPY01000515">
    <property type="protein sequence ID" value="EPJ42847.1"/>
    <property type="molecule type" value="Genomic_DNA"/>
</dbReference>
<protein>
    <submittedName>
        <fullName evidence="2">Uncharacterized protein</fullName>
    </submittedName>
</protein>
<evidence type="ECO:0000313" key="2">
    <source>
        <dbReference type="EMBL" id="EPJ42847.1"/>
    </source>
</evidence>
<dbReference type="Proteomes" id="UP000015001">
    <property type="component" value="Unassembled WGS sequence"/>
</dbReference>
<dbReference type="AlphaFoldDB" id="S4N4A8"/>
<sequence length="68" mass="7333">MPRARRRGPRRRRHRGDTGGRRLDVETGRGAGTRGAAAWPPAMVSSSASDMWAVWICGVKAMEGGSLV</sequence>
<feature type="compositionally biased region" description="Basic residues" evidence="1">
    <location>
        <begin position="1"/>
        <end position="15"/>
    </location>
</feature>
<feature type="compositionally biased region" description="Basic and acidic residues" evidence="1">
    <location>
        <begin position="16"/>
        <end position="27"/>
    </location>
</feature>
<keyword evidence="3" id="KW-1185">Reference proteome</keyword>
<evidence type="ECO:0000313" key="3">
    <source>
        <dbReference type="Proteomes" id="UP000015001"/>
    </source>
</evidence>
<organism evidence="2 3">
    <name type="scientific">Streptomyces afghaniensis 772</name>
    <dbReference type="NCBI Taxonomy" id="1283301"/>
    <lineage>
        <taxon>Bacteria</taxon>
        <taxon>Bacillati</taxon>
        <taxon>Actinomycetota</taxon>
        <taxon>Actinomycetes</taxon>
        <taxon>Kitasatosporales</taxon>
        <taxon>Streptomycetaceae</taxon>
        <taxon>Streptomyces</taxon>
    </lineage>
</organism>
<comment type="caution">
    <text evidence="2">The sequence shown here is derived from an EMBL/GenBank/DDBJ whole genome shotgun (WGS) entry which is preliminary data.</text>
</comment>
<proteinExistence type="predicted"/>
<evidence type="ECO:0000256" key="1">
    <source>
        <dbReference type="SAM" id="MobiDB-lite"/>
    </source>
</evidence>
<feature type="region of interest" description="Disordered" evidence="1">
    <location>
        <begin position="1"/>
        <end position="38"/>
    </location>
</feature>
<accession>S4N4A8</accession>